<evidence type="ECO:0000313" key="1">
    <source>
        <dbReference type="EMBL" id="JAT76590.1"/>
    </source>
</evidence>
<organism evidence="1">
    <name type="scientific">Auxenochlorella protothecoides</name>
    <name type="common">Green microalga</name>
    <name type="synonym">Chlorella protothecoides</name>
    <dbReference type="NCBI Taxonomy" id="3075"/>
    <lineage>
        <taxon>Eukaryota</taxon>
        <taxon>Viridiplantae</taxon>
        <taxon>Chlorophyta</taxon>
        <taxon>core chlorophytes</taxon>
        <taxon>Trebouxiophyceae</taxon>
        <taxon>Chlorellales</taxon>
        <taxon>Chlorellaceae</taxon>
        <taxon>Auxenochlorella</taxon>
    </lineage>
</organism>
<dbReference type="GO" id="GO:0006465">
    <property type="term" value="P:signal peptide processing"/>
    <property type="evidence" value="ECO:0007669"/>
    <property type="project" value="InterPro"/>
</dbReference>
<sequence>MATRAWNLRYSLLKLKHAVSEAVASPHQGSVADVLQTTVEAYQRRLTQVIALAGVSMAPTLNPLGTKDPGAVEQLLVRRIPRPSTSNVWVGDVVALKTPSSLQPISLANTEHVDYMVRRVAAMPGEELVTDDPEDEPVVLQQGQCWVLADNEELQPPAVLDSRTFGPLDLSSIIGRVLYAARSPSDHGPVENSTAAMQADVAVLEAELDIDKLCKQEQ</sequence>
<dbReference type="PANTHER" id="PTHR47040">
    <property type="entry name" value="OSJNBA0068L06.9 PROTEIN"/>
    <property type="match status" value="1"/>
</dbReference>
<evidence type="ECO:0008006" key="2">
    <source>
        <dbReference type="Google" id="ProtNLM"/>
    </source>
</evidence>
<dbReference type="CDD" id="cd06530">
    <property type="entry name" value="S26_SPase_I"/>
    <property type="match status" value="1"/>
</dbReference>
<dbReference type="AlphaFoldDB" id="A0A1D2ABM1"/>
<gene>
    <name evidence="1" type="ORF">g.12204</name>
</gene>
<dbReference type="GO" id="GO:0004252">
    <property type="term" value="F:serine-type endopeptidase activity"/>
    <property type="evidence" value="ECO:0007669"/>
    <property type="project" value="InterPro"/>
</dbReference>
<dbReference type="InterPro" id="IPR019533">
    <property type="entry name" value="Peptidase_S26"/>
</dbReference>
<accession>A0A1D2ABM1</accession>
<proteinExistence type="predicted"/>
<dbReference type="Gene3D" id="2.10.109.10">
    <property type="entry name" value="Umud Fragment, subunit A"/>
    <property type="match status" value="1"/>
</dbReference>
<reference evidence="1" key="1">
    <citation type="submission" date="2015-08" db="EMBL/GenBank/DDBJ databases">
        <authorList>
            <person name="Babu N.S."/>
            <person name="Beckwith C.J."/>
            <person name="Beseler K.G."/>
            <person name="Brison A."/>
            <person name="Carone J.V."/>
            <person name="Caskin T.P."/>
            <person name="Diamond M."/>
            <person name="Durham M.E."/>
            <person name="Foxe J.M."/>
            <person name="Go M."/>
            <person name="Henderson B.A."/>
            <person name="Jones I.B."/>
            <person name="McGettigan J.A."/>
            <person name="Micheletti S.J."/>
            <person name="Nasrallah M.E."/>
            <person name="Ortiz D."/>
            <person name="Piller C.R."/>
            <person name="Privatt S.R."/>
            <person name="Schneider S.L."/>
            <person name="Sharp S."/>
            <person name="Smith T.C."/>
            <person name="Stanton J.D."/>
            <person name="Ullery H.E."/>
            <person name="Wilson R.J."/>
            <person name="Serrano M.G."/>
            <person name="Buck G."/>
            <person name="Lee V."/>
            <person name="Wang Y."/>
            <person name="Carvalho R."/>
            <person name="Voegtly L."/>
            <person name="Shi R."/>
            <person name="Duckworth R."/>
            <person name="Johnson A."/>
            <person name="Loviza R."/>
            <person name="Walstead R."/>
            <person name="Shah Z."/>
            <person name="Kiflezghi M."/>
            <person name="Wade K."/>
            <person name="Ball S.L."/>
            <person name="Bradley K.W."/>
            <person name="Asai D.J."/>
            <person name="Bowman C.A."/>
            <person name="Russell D.A."/>
            <person name="Pope W.H."/>
            <person name="Jacobs-Sera D."/>
            <person name="Hendrix R.W."/>
            <person name="Hatfull G.F."/>
        </authorList>
    </citation>
    <scope>NUCLEOTIDE SEQUENCE</scope>
</reference>
<dbReference type="InterPro" id="IPR036286">
    <property type="entry name" value="LexA/Signal_pep-like_sf"/>
</dbReference>
<dbReference type="PANTHER" id="PTHR47040:SF1">
    <property type="entry name" value="MITOCHONDRIAL ATP-INDEPENDENT INNER MEMBRANE PROTEASE SUBUNIT 2"/>
    <property type="match status" value="1"/>
</dbReference>
<dbReference type="EMBL" id="GDKF01002032">
    <property type="protein sequence ID" value="JAT76590.1"/>
    <property type="molecule type" value="Transcribed_RNA"/>
</dbReference>
<dbReference type="SUPFAM" id="SSF51306">
    <property type="entry name" value="LexA/Signal peptidase"/>
    <property type="match status" value="1"/>
</dbReference>
<dbReference type="InterPro" id="IPR053307">
    <property type="entry name" value="Mitochondrial_IM_protease"/>
</dbReference>
<protein>
    <recommendedName>
        <fullName evidence="2">Mitochondrial inner membrane protease subunit 1</fullName>
    </recommendedName>
</protein>
<name>A0A1D2ABM1_AUXPR</name>